<dbReference type="Proteomes" id="UP001642720">
    <property type="component" value="Unassembled WGS sequence"/>
</dbReference>
<dbReference type="InterPro" id="IPR051410">
    <property type="entry name" value="Ferric/Cupric_Reductase"/>
</dbReference>
<dbReference type="EMBL" id="PPTA01000001">
    <property type="protein sequence ID" value="TFB06784.1"/>
    <property type="molecule type" value="Genomic_DNA"/>
</dbReference>
<evidence type="ECO:0000256" key="7">
    <source>
        <dbReference type="ARBA" id="ARBA00023002"/>
    </source>
</evidence>
<dbReference type="SFLD" id="SFLDS00052">
    <property type="entry name" value="Ferric_Reductase_Domain"/>
    <property type="match status" value="1"/>
</dbReference>
<feature type="domain" description="FAD-binding FR-type" evidence="13">
    <location>
        <begin position="284"/>
        <end position="432"/>
    </location>
</feature>
<dbReference type="InterPro" id="IPR013112">
    <property type="entry name" value="FAD-bd_8"/>
</dbReference>
<feature type="region of interest" description="Disordered" evidence="11">
    <location>
        <begin position="386"/>
        <end position="412"/>
    </location>
</feature>
<comment type="similarity">
    <text evidence="2">Belongs to the ferric reductase (FRE) family.</text>
</comment>
<evidence type="ECO:0000256" key="9">
    <source>
        <dbReference type="ARBA" id="ARBA00023136"/>
    </source>
</evidence>
<dbReference type="PANTHER" id="PTHR32361:SF9">
    <property type="entry name" value="FERRIC REDUCTASE TRANSMEMBRANE COMPONENT 3-RELATED"/>
    <property type="match status" value="1"/>
</dbReference>
<comment type="caution">
    <text evidence="14">The sequence shown here is derived from an EMBL/GenBank/DDBJ whole genome shotgun (WGS) entry which is preliminary data.</text>
</comment>
<evidence type="ECO:0000313" key="15">
    <source>
        <dbReference type="Proteomes" id="UP001642720"/>
    </source>
</evidence>
<evidence type="ECO:0000256" key="3">
    <source>
        <dbReference type="ARBA" id="ARBA00022448"/>
    </source>
</evidence>
<dbReference type="Gene3D" id="3.40.50.80">
    <property type="entry name" value="Nucleotide-binding domain of ferredoxin-NADP reductase (FNR) module"/>
    <property type="match status" value="1"/>
</dbReference>
<evidence type="ECO:0000313" key="14">
    <source>
        <dbReference type="EMBL" id="TFB06784.1"/>
    </source>
</evidence>
<dbReference type="CDD" id="cd06186">
    <property type="entry name" value="NOX_Duox_like_FAD_NADP"/>
    <property type="match status" value="1"/>
</dbReference>
<dbReference type="PROSITE" id="PS51384">
    <property type="entry name" value="FAD_FR"/>
    <property type="match status" value="1"/>
</dbReference>
<dbReference type="InterPro" id="IPR013121">
    <property type="entry name" value="Fe_red_NAD-bd_6"/>
</dbReference>
<feature type="transmembrane region" description="Helical" evidence="12">
    <location>
        <begin position="25"/>
        <end position="47"/>
    </location>
</feature>
<proteinExistence type="inferred from homology"/>
<dbReference type="RefSeq" id="XP_073562985.1">
    <property type="nucleotide sequence ID" value="XM_073697843.1"/>
</dbReference>
<keyword evidence="4 12" id="KW-0812">Transmembrane</keyword>
<evidence type="ECO:0000256" key="4">
    <source>
        <dbReference type="ARBA" id="ARBA00022692"/>
    </source>
</evidence>
<dbReference type="SUPFAM" id="SSF52343">
    <property type="entry name" value="Ferredoxin reductase-like, C-terminal NADP-linked domain"/>
    <property type="match status" value="1"/>
</dbReference>
<feature type="transmembrane region" description="Helical" evidence="12">
    <location>
        <begin position="115"/>
        <end position="134"/>
    </location>
</feature>
<keyword evidence="15" id="KW-1185">Reference proteome</keyword>
<feature type="transmembrane region" description="Helical" evidence="12">
    <location>
        <begin position="154"/>
        <end position="171"/>
    </location>
</feature>
<evidence type="ECO:0000256" key="10">
    <source>
        <dbReference type="ARBA" id="ARBA00023180"/>
    </source>
</evidence>
<keyword evidence="5" id="KW-0249">Electron transport</keyword>
<protein>
    <submittedName>
        <fullName evidence="14">Ferric/cupric reductase transmembrane component 2</fullName>
    </submittedName>
</protein>
<feature type="transmembrane region" description="Helical" evidence="12">
    <location>
        <begin position="244"/>
        <end position="263"/>
    </location>
</feature>
<sequence length="606" mass="67249">MGWPYHFLTLSKQEILLRRQTIDRYALIAHLAALAPAVLLALLRLAVRAAGFLPRNGHDDDGGRGRYSHVPGSPTVKARRSSGLGLLAARWRALAWWLGDDVVVRGVRWGQRDEWVLGLVWMAVLLVLCVLETGQDYLHLTKRFGSIALSQLPIQYLLSLKALNPYAYAFASSHEHVNRYHRVLGRVIFALVVAHIVFYNLFFVLSGIWVRRFFAPVVFCGVLAAVALHALMGTALVRVRRLSYRIFFITHLGVALLAPVLLFFHAHSARFYVAESLVVFLVDIAVRKFGMITQTASTVEIVPGTNLVKITAPMPAHKIEEFRSRPGSHVYLSLPPEGRTSQHPVSKSLIFDLLFNPFTVASASQDSQTITLVARRRDGPMTNMLSQVASSSSSSSTTSLPSSSPYSVETNNHNNNEITLAIEGPHGAIGKHFQHLLAWGPSRILLVAGGVGATFALPLYHALRRDLPSSSHAHFVWAIRSAADATWAMTAPNSGASHDDHEKSLLDDDNVHLYLTENIMGNVDASSSIELQDMRGGAASRPRQISSSRRPNFQKIVDDLFRHGADEKVAILVCGPDEMARDVRRRVGPWVFKGREVWWHNESFGW</sequence>
<keyword evidence="8" id="KW-0406">Ion transport</keyword>
<gene>
    <name evidence="14" type="ORF">CCMA1212_000372</name>
</gene>
<dbReference type="InterPro" id="IPR017927">
    <property type="entry name" value="FAD-bd_FR_type"/>
</dbReference>
<keyword evidence="9 12" id="KW-0472">Membrane</keyword>
<dbReference type="Pfam" id="PF08022">
    <property type="entry name" value="FAD_binding_8"/>
    <property type="match status" value="1"/>
</dbReference>
<dbReference type="Pfam" id="PF08030">
    <property type="entry name" value="NAD_binding_6"/>
    <property type="match status" value="1"/>
</dbReference>
<name>A0ABY2HFI9_9HYPO</name>
<feature type="transmembrane region" description="Helical" evidence="12">
    <location>
        <begin position="214"/>
        <end position="237"/>
    </location>
</feature>
<comment type="subcellular location">
    <subcellularLocation>
        <location evidence="1">Membrane</location>
        <topology evidence="1">Multi-pass membrane protein</topology>
    </subcellularLocation>
</comment>
<dbReference type="InterPro" id="IPR039261">
    <property type="entry name" value="FNR_nucleotide-bd"/>
</dbReference>
<evidence type="ECO:0000256" key="1">
    <source>
        <dbReference type="ARBA" id="ARBA00004141"/>
    </source>
</evidence>
<organism evidence="14 15">
    <name type="scientific">Trichoderma ghanense</name>
    <dbReference type="NCBI Taxonomy" id="65468"/>
    <lineage>
        <taxon>Eukaryota</taxon>
        <taxon>Fungi</taxon>
        <taxon>Dikarya</taxon>
        <taxon>Ascomycota</taxon>
        <taxon>Pezizomycotina</taxon>
        <taxon>Sordariomycetes</taxon>
        <taxon>Hypocreomycetidae</taxon>
        <taxon>Hypocreales</taxon>
        <taxon>Hypocreaceae</taxon>
        <taxon>Trichoderma</taxon>
    </lineage>
</organism>
<keyword evidence="3" id="KW-0813">Transport</keyword>
<feature type="compositionally biased region" description="Low complexity" evidence="11">
    <location>
        <begin position="390"/>
        <end position="407"/>
    </location>
</feature>
<feature type="transmembrane region" description="Helical" evidence="12">
    <location>
        <begin position="183"/>
        <end position="208"/>
    </location>
</feature>
<accession>A0ABY2HFI9</accession>
<reference evidence="14 15" key="1">
    <citation type="submission" date="2018-01" db="EMBL/GenBank/DDBJ databases">
        <title>Genome characterization of the sugarcane-associated fungus Trichoderma ghanense CCMA-1212 and their application in lignocelulose bioconversion.</title>
        <authorList>
            <person name="Steindorff A.S."/>
            <person name="Mendes T.D."/>
            <person name="Vilela E.S.D."/>
            <person name="Rodrigues D.S."/>
            <person name="Formighieri E.F."/>
            <person name="Melo I.S."/>
            <person name="Favaro L.C.L."/>
        </authorList>
    </citation>
    <scope>NUCLEOTIDE SEQUENCE [LARGE SCALE GENOMIC DNA]</scope>
    <source>
        <strain evidence="14 15">CCMA-1212</strain>
    </source>
</reference>
<evidence type="ECO:0000256" key="8">
    <source>
        <dbReference type="ARBA" id="ARBA00023065"/>
    </source>
</evidence>
<keyword evidence="7" id="KW-0560">Oxidoreductase</keyword>
<evidence type="ECO:0000256" key="5">
    <source>
        <dbReference type="ARBA" id="ARBA00022982"/>
    </source>
</evidence>
<dbReference type="Pfam" id="PF01794">
    <property type="entry name" value="Ferric_reduct"/>
    <property type="match status" value="1"/>
</dbReference>
<dbReference type="InterPro" id="IPR013130">
    <property type="entry name" value="Fe3_Rdtase_TM_dom"/>
</dbReference>
<keyword evidence="6 12" id="KW-1133">Transmembrane helix</keyword>
<keyword evidence="10" id="KW-0325">Glycoprotein</keyword>
<dbReference type="GeneID" id="300572293"/>
<dbReference type="PANTHER" id="PTHR32361">
    <property type="entry name" value="FERRIC/CUPRIC REDUCTASE TRANSMEMBRANE COMPONENT"/>
    <property type="match status" value="1"/>
</dbReference>
<evidence type="ECO:0000256" key="11">
    <source>
        <dbReference type="SAM" id="MobiDB-lite"/>
    </source>
</evidence>
<evidence type="ECO:0000256" key="12">
    <source>
        <dbReference type="SAM" id="Phobius"/>
    </source>
</evidence>
<evidence type="ECO:0000256" key="2">
    <source>
        <dbReference type="ARBA" id="ARBA00006278"/>
    </source>
</evidence>
<dbReference type="SFLD" id="SFLDG01168">
    <property type="entry name" value="Ferric_reductase_subgroup_(FRE"/>
    <property type="match status" value="1"/>
</dbReference>
<evidence type="ECO:0000256" key="6">
    <source>
        <dbReference type="ARBA" id="ARBA00022989"/>
    </source>
</evidence>
<evidence type="ECO:0000259" key="13">
    <source>
        <dbReference type="PROSITE" id="PS51384"/>
    </source>
</evidence>